<reference evidence="7 8" key="1">
    <citation type="journal article" date="2019" name="Nat. Med.">
        <title>A library of human gut bacterial isolates paired with longitudinal multiomics data enables mechanistic microbiome research.</title>
        <authorList>
            <person name="Poyet M."/>
            <person name="Groussin M."/>
            <person name="Gibbons S.M."/>
            <person name="Avila-Pacheco J."/>
            <person name="Jiang X."/>
            <person name="Kearney S.M."/>
            <person name="Perrotta A.R."/>
            <person name="Berdy B."/>
            <person name="Zhao S."/>
            <person name="Lieberman T.D."/>
            <person name="Swanson P.K."/>
            <person name="Smith M."/>
            <person name="Roesemann S."/>
            <person name="Alexander J.E."/>
            <person name="Rich S.A."/>
            <person name="Livny J."/>
            <person name="Vlamakis H."/>
            <person name="Clish C."/>
            <person name="Bullock K."/>
            <person name="Deik A."/>
            <person name="Scott J."/>
            <person name="Pierce K.A."/>
            <person name="Xavier R.J."/>
            <person name="Alm E.J."/>
        </authorList>
    </citation>
    <scope>NUCLEOTIDE SEQUENCE [LARGE SCALE GENOMIC DNA]</scope>
    <source>
        <strain evidence="6 7">BIOML-A1</strain>
        <strain evidence="5 8">BIOML-A2</strain>
    </source>
</reference>
<dbReference type="InterPro" id="IPR008920">
    <property type="entry name" value="TF_FadR/GntR_C"/>
</dbReference>
<name>A0A5B3G3F2_9BACT</name>
<sequence length="234" mass="27231">MNNSPNIKQVETVLKYIKNELYSGRLQPGERLPAERRLADMLGVGRAHVRAAFQKLEFYGIVQTFPQSGTVVAQEKMQVLERMITDALQIRQYDFASLVYVRVLLEIEAIKLCARNRTAEDLENIERALEECEAKFYTEERVSKDFAYHQALARGAHNPVIASMLLVITPDVLRYYQRYRVCTVPQEEVYFEHRELLRCVREKDEEGAVAMQRRHLKSLSEFAAAFNDENHFLE</sequence>
<dbReference type="InterPro" id="IPR036390">
    <property type="entry name" value="WH_DNA-bd_sf"/>
</dbReference>
<evidence type="ECO:0000313" key="8">
    <source>
        <dbReference type="Proteomes" id="UP000323567"/>
    </source>
</evidence>
<keyword evidence="1" id="KW-0805">Transcription regulation</keyword>
<dbReference type="PROSITE" id="PS50949">
    <property type="entry name" value="HTH_GNTR"/>
    <property type="match status" value="1"/>
</dbReference>
<evidence type="ECO:0000313" key="5">
    <source>
        <dbReference type="EMBL" id="KAA2367936.1"/>
    </source>
</evidence>
<dbReference type="Gene3D" id="1.20.120.530">
    <property type="entry name" value="GntR ligand-binding domain-like"/>
    <property type="match status" value="1"/>
</dbReference>
<dbReference type="EMBL" id="VVXK01000016">
    <property type="protein sequence ID" value="KAA2367936.1"/>
    <property type="molecule type" value="Genomic_DNA"/>
</dbReference>
<dbReference type="Pfam" id="PF07729">
    <property type="entry name" value="FCD"/>
    <property type="match status" value="1"/>
</dbReference>
<evidence type="ECO:0000313" key="7">
    <source>
        <dbReference type="Proteomes" id="UP000322658"/>
    </source>
</evidence>
<proteinExistence type="predicted"/>
<dbReference type="Gene3D" id="1.10.10.10">
    <property type="entry name" value="Winged helix-like DNA-binding domain superfamily/Winged helix DNA-binding domain"/>
    <property type="match status" value="1"/>
</dbReference>
<evidence type="ECO:0000256" key="2">
    <source>
        <dbReference type="ARBA" id="ARBA00023125"/>
    </source>
</evidence>
<dbReference type="AlphaFoldDB" id="A0A5B3G3F2"/>
<keyword evidence="2" id="KW-0238">DNA-binding</keyword>
<organism evidence="5 8">
    <name type="scientific">Alistipes shahii</name>
    <dbReference type="NCBI Taxonomy" id="328814"/>
    <lineage>
        <taxon>Bacteria</taxon>
        <taxon>Pseudomonadati</taxon>
        <taxon>Bacteroidota</taxon>
        <taxon>Bacteroidia</taxon>
        <taxon>Bacteroidales</taxon>
        <taxon>Rikenellaceae</taxon>
        <taxon>Alistipes</taxon>
    </lineage>
</organism>
<dbReference type="PRINTS" id="PR00035">
    <property type="entry name" value="HTHGNTR"/>
</dbReference>
<evidence type="ECO:0000256" key="3">
    <source>
        <dbReference type="ARBA" id="ARBA00023163"/>
    </source>
</evidence>
<dbReference type="SMART" id="SM00895">
    <property type="entry name" value="FCD"/>
    <property type="match status" value="1"/>
</dbReference>
<dbReference type="InterPro" id="IPR011711">
    <property type="entry name" value="GntR_C"/>
</dbReference>
<dbReference type="InterPro" id="IPR036388">
    <property type="entry name" value="WH-like_DNA-bd_sf"/>
</dbReference>
<evidence type="ECO:0000259" key="4">
    <source>
        <dbReference type="PROSITE" id="PS50949"/>
    </source>
</evidence>
<gene>
    <name evidence="6" type="ORF">F2Y07_00530</name>
    <name evidence="5" type="ORF">F2Y13_11020</name>
</gene>
<evidence type="ECO:0000256" key="1">
    <source>
        <dbReference type="ARBA" id="ARBA00023015"/>
    </source>
</evidence>
<dbReference type="PANTHER" id="PTHR43537:SF24">
    <property type="entry name" value="GLUCONATE OPERON TRANSCRIPTIONAL REPRESSOR"/>
    <property type="match status" value="1"/>
</dbReference>
<keyword evidence="3" id="KW-0804">Transcription</keyword>
<dbReference type="InterPro" id="IPR000524">
    <property type="entry name" value="Tscrpt_reg_HTH_GntR"/>
</dbReference>
<accession>A0A5B3G3F2</accession>
<dbReference type="SUPFAM" id="SSF48008">
    <property type="entry name" value="GntR ligand-binding domain-like"/>
    <property type="match status" value="1"/>
</dbReference>
<dbReference type="CDD" id="cd07377">
    <property type="entry name" value="WHTH_GntR"/>
    <property type="match status" value="1"/>
</dbReference>
<protein>
    <submittedName>
        <fullName evidence="5">FadR family transcriptional regulator</fullName>
    </submittedName>
</protein>
<dbReference type="GO" id="GO:0003677">
    <property type="term" value="F:DNA binding"/>
    <property type="evidence" value="ECO:0007669"/>
    <property type="project" value="UniProtKB-KW"/>
</dbReference>
<dbReference type="SMART" id="SM00345">
    <property type="entry name" value="HTH_GNTR"/>
    <property type="match status" value="1"/>
</dbReference>
<dbReference type="RefSeq" id="WP_015547512.1">
    <property type="nucleotide sequence ID" value="NZ_CATVWL010000011.1"/>
</dbReference>
<dbReference type="Proteomes" id="UP000323567">
    <property type="component" value="Unassembled WGS sequence"/>
</dbReference>
<dbReference type="GeneID" id="92757649"/>
<evidence type="ECO:0000313" key="6">
    <source>
        <dbReference type="EMBL" id="KAA2378369.1"/>
    </source>
</evidence>
<dbReference type="EMBL" id="VVXJ01000001">
    <property type="protein sequence ID" value="KAA2378369.1"/>
    <property type="molecule type" value="Genomic_DNA"/>
</dbReference>
<comment type="caution">
    <text evidence="5">The sequence shown here is derived from an EMBL/GenBank/DDBJ whole genome shotgun (WGS) entry which is preliminary data.</text>
</comment>
<dbReference type="GO" id="GO:0003700">
    <property type="term" value="F:DNA-binding transcription factor activity"/>
    <property type="evidence" value="ECO:0007669"/>
    <property type="project" value="InterPro"/>
</dbReference>
<dbReference type="Pfam" id="PF00392">
    <property type="entry name" value="GntR"/>
    <property type="match status" value="1"/>
</dbReference>
<feature type="domain" description="HTH gntR-type" evidence="4">
    <location>
        <begin position="7"/>
        <end position="75"/>
    </location>
</feature>
<dbReference type="Proteomes" id="UP000322658">
    <property type="component" value="Unassembled WGS sequence"/>
</dbReference>
<dbReference type="PANTHER" id="PTHR43537">
    <property type="entry name" value="TRANSCRIPTIONAL REGULATOR, GNTR FAMILY"/>
    <property type="match status" value="1"/>
</dbReference>
<dbReference type="SUPFAM" id="SSF46785">
    <property type="entry name" value="Winged helix' DNA-binding domain"/>
    <property type="match status" value="1"/>
</dbReference>